<keyword evidence="14" id="KW-0732">Signal</keyword>
<keyword evidence="16" id="KW-1185">Reference proteome</keyword>
<evidence type="ECO:0000313" key="15">
    <source>
        <dbReference type="EMBL" id="AUM12951.1"/>
    </source>
</evidence>
<evidence type="ECO:0000313" key="16">
    <source>
        <dbReference type="Proteomes" id="UP000235116"/>
    </source>
</evidence>
<proteinExistence type="inferred from homology"/>
<keyword evidence="5 13" id="KW-1003">Cell membrane</keyword>
<evidence type="ECO:0000256" key="8">
    <source>
        <dbReference type="ARBA" id="ARBA00022927"/>
    </source>
</evidence>
<evidence type="ECO:0000256" key="6">
    <source>
        <dbReference type="ARBA" id="ARBA00022692"/>
    </source>
</evidence>
<protein>
    <recommendedName>
        <fullName evidence="3 13">Flagellar biosynthetic protein FliP</fullName>
    </recommendedName>
</protein>
<feature type="transmembrane region" description="Helical" evidence="13">
    <location>
        <begin position="87"/>
        <end position="106"/>
    </location>
</feature>
<sequence length="245" mass="26779">MFVKVIFAWLLLVFANFALAGDVVFPGVAIDVSADEGGYSNALKVLVLLTLLSLAPAMLMMLTSFTRMIIVLAMLRHAIGMPTTPPNSVLIAFALFLTLFTMAPTIDRINERVLVPYNEKAITDSDFLDGLKSETKGFLVSQTREKDVALILSLSRKQLPDSVDDLGLSTLMPAFMLSELQTAFKIGFIIFLPFLVVDLIVASVLMSMGMIMLPPMTISLPIKILMFVLIEGWALVAQALVGSYI</sequence>
<evidence type="ECO:0000256" key="2">
    <source>
        <dbReference type="ARBA" id="ARBA00006257"/>
    </source>
</evidence>
<feature type="transmembrane region" description="Helical" evidence="13">
    <location>
        <begin position="186"/>
        <end position="212"/>
    </location>
</feature>
<evidence type="ECO:0000256" key="11">
    <source>
        <dbReference type="ARBA" id="ARBA00023143"/>
    </source>
</evidence>
<dbReference type="AlphaFoldDB" id="A0A2K9LL94"/>
<keyword evidence="8 13" id="KW-0653">Protein transport</keyword>
<comment type="function">
    <text evidence="1 13">Plays a role in the flagellum-specific transport system.</text>
</comment>
<comment type="similarity">
    <text evidence="2 13">Belongs to the FliP/MopC/SpaP family.</text>
</comment>
<keyword evidence="10 13" id="KW-0472">Membrane</keyword>
<dbReference type="EMBL" id="CP022684">
    <property type="protein sequence ID" value="AUM12951.1"/>
    <property type="molecule type" value="Genomic_DNA"/>
</dbReference>
<organism evidence="15 16">
    <name type="scientific">Ketobacter alkanivorans</name>
    <dbReference type="NCBI Taxonomy" id="1917421"/>
    <lineage>
        <taxon>Bacteria</taxon>
        <taxon>Pseudomonadati</taxon>
        <taxon>Pseudomonadota</taxon>
        <taxon>Gammaproteobacteria</taxon>
        <taxon>Pseudomonadales</taxon>
        <taxon>Ketobacteraceae</taxon>
        <taxon>Ketobacter</taxon>
    </lineage>
</organism>
<dbReference type="GO" id="GO:0009306">
    <property type="term" value="P:protein secretion"/>
    <property type="evidence" value="ECO:0007669"/>
    <property type="project" value="UniProtKB-UniRule"/>
</dbReference>
<evidence type="ECO:0000256" key="12">
    <source>
        <dbReference type="ARBA" id="ARBA00023225"/>
    </source>
</evidence>
<dbReference type="NCBIfam" id="TIGR01103">
    <property type="entry name" value="fliP"/>
    <property type="match status" value="1"/>
</dbReference>
<dbReference type="PANTHER" id="PTHR30587:SF0">
    <property type="entry name" value="FLAGELLAR BIOSYNTHETIC PROTEIN FLIP"/>
    <property type="match status" value="1"/>
</dbReference>
<comment type="subcellular location">
    <subcellularLocation>
        <location evidence="13">Cell membrane</location>
        <topology evidence="13">Multi-pass membrane protein</topology>
    </subcellularLocation>
    <subcellularLocation>
        <location evidence="13">Bacterial flagellum basal body</location>
    </subcellularLocation>
</comment>
<dbReference type="Proteomes" id="UP000235116">
    <property type="component" value="Chromosome"/>
</dbReference>
<dbReference type="GO" id="GO:0009425">
    <property type="term" value="C:bacterial-type flagellum basal body"/>
    <property type="evidence" value="ECO:0007669"/>
    <property type="project" value="UniProtKB-SubCell"/>
</dbReference>
<gene>
    <name evidence="13 15" type="primary">fliP</name>
    <name evidence="15" type="ORF">Kalk_11175</name>
</gene>
<evidence type="ECO:0000256" key="5">
    <source>
        <dbReference type="ARBA" id="ARBA00022475"/>
    </source>
</evidence>
<dbReference type="PRINTS" id="PR01302">
    <property type="entry name" value="TYPE3IMPPROT"/>
</dbReference>
<dbReference type="InterPro" id="IPR005838">
    <property type="entry name" value="T3SS_IM_P"/>
</dbReference>
<evidence type="ECO:0000256" key="9">
    <source>
        <dbReference type="ARBA" id="ARBA00022989"/>
    </source>
</evidence>
<keyword evidence="15" id="KW-0966">Cell projection</keyword>
<accession>A0A2K9LL94</accession>
<dbReference type="PANTHER" id="PTHR30587">
    <property type="entry name" value="FLAGELLAR BIOSYNTHETIC PROTEIN FLIP"/>
    <property type="match status" value="1"/>
</dbReference>
<dbReference type="KEGG" id="kak:Kalk_11175"/>
<reference evidence="16" key="1">
    <citation type="submission" date="2017-08" db="EMBL/GenBank/DDBJ databases">
        <title>Direct submision.</title>
        <authorList>
            <person name="Kim S.-J."/>
            <person name="Rhee S.-K."/>
        </authorList>
    </citation>
    <scope>NUCLEOTIDE SEQUENCE [LARGE SCALE GENOMIC DNA]</scope>
    <source>
        <strain evidence="16">GI5</strain>
    </source>
</reference>
<evidence type="ECO:0000256" key="4">
    <source>
        <dbReference type="ARBA" id="ARBA00022448"/>
    </source>
</evidence>
<dbReference type="NCBIfam" id="NF009438">
    <property type="entry name" value="PRK12797.1"/>
    <property type="match status" value="1"/>
</dbReference>
<keyword evidence="11" id="KW-0975">Bacterial flagellum</keyword>
<dbReference type="InterPro" id="IPR005837">
    <property type="entry name" value="FliP"/>
</dbReference>
<dbReference type="PRINTS" id="PR00951">
    <property type="entry name" value="FLGBIOSNFLIP"/>
</dbReference>
<name>A0A2K9LL94_9GAMM</name>
<dbReference type="GO" id="GO:0044781">
    <property type="term" value="P:bacterial-type flagellum organization"/>
    <property type="evidence" value="ECO:0007669"/>
    <property type="project" value="UniProtKB-UniRule"/>
</dbReference>
<keyword evidence="7 13" id="KW-1005">Bacterial flagellum biogenesis</keyword>
<evidence type="ECO:0000256" key="3">
    <source>
        <dbReference type="ARBA" id="ARBA00021714"/>
    </source>
</evidence>
<feature type="signal peptide" evidence="14">
    <location>
        <begin position="1"/>
        <end position="20"/>
    </location>
</feature>
<evidence type="ECO:0000256" key="13">
    <source>
        <dbReference type="RuleBase" id="RU362069"/>
    </source>
</evidence>
<keyword evidence="4 13" id="KW-0813">Transport</keyword>
<feature type="chain" id="PRO_5014940602" description="Flagellar biosynthetic protein FliP" evidence="14">
    <location>
        <begin position="21"/>
        <end position="245"/>
    </location>
</feature>
<keyword evidence="15" id="KW-0282">Flagellum</keyword>
<evidence type="ECO:0000256" key="10">
    <source>
        <dbReference type="ARBA" id="ARBA00023136"/>
    </source>
</evidence>
<feature type="transmembrane region" description="Helical" evidence="13">
    <location>
        <begin position="44"/>
        <end position="75"/>
    </location>
</feature>
<evidence type="ECO:0000256" key="1">
    <source>
        <dbReference type="ARBA" id="ARBA00003663"/>
    </source>
</evidence>
<evidence type="ECO:0000256" key="7">
    <source>
        <dbReference type="ARBA" id="ARBA00022795"/>
    </source>
</evidence>
<keyword evidence="15" id="KW-0969">Cilium</keyword>
<keyword evidence="12 13" id="KW-1006">Bacterial flagellum protein export</keyword>
<feature type="transmembrane region" description="Helical" evidence="13">
    <location>
        <begin position="224"/>
        <end position="244"/>
    </location>
</feature>
<keyword evidence="6 13" id="KW-0812">Transmembrane</keyword>
<dbReference type="GO" id="GO:0005886">
    <property type="term" value="C:plasma membrane"/>
    <property type="evidence" value="ECO:0007669"/>
    <property type="project" value="UniProtKB-SubCell"/>
</dbReference>
<dbReference type="PROSITE" id="PS01060">
    <property type="entry name" value="FLIP_1"/>
    <property type="match status" value="1"/>
</dbReference>
<keyword evidence="9 13" id="KW-1133">Transmembrane helix</keyword>
<dbReference type="Pfam" id="PF00813">
    <property type="entry name" value="FliP"/>
    <property type="match status" value="1"/>
</dbReference>
<dbReference type="OrthoDB" id="9805111at2"/>
<evidence type="ECO:0000256" key="14">
    <source>
        <dbReference type="SAM" id="SignalP"/>
    </source>
</evidence>